<proteinExistence type="predicted"/>
<reference evidence="2 3" key="1">
    <citation type="journal article" date="2015" name="Genome Biol.">
        <title>Comparative genomics of Steinernema reveals deeply conserved gene regulatory networks.</title>
        <authorList>
            <person name="Dillman A.R."/>
            <person name="Macchietto M."/>
            <person name="Porter C.F."/>
            <person name="Rogers A."/>
            <person name="Williams B."/>
            <person name="Antoshechkin I."/>
            <person name="Lee M.M."/>
            <person name="Goodwin Z."/>
            <person name="Lu X."/>
            <person name="Lewis E.E."/>
            <person name="Goodrich-Blair H."/>
            <person name="Stock S.P."/>
            <person name="Adams B.J."/>
            <person name="Sternberg P.W."/>
            <person name="Mortazavi A."/>
        </authorList>
    </citation>
    <scope>NUCLEOTIDE SEQUENCE [LARGE SCALE GENOMIC DNA]</scope>
    <source>
        <strain evidence="2 3">ALL</strain>
    </source>
</reference>
<comment type="caution">
    <text evidence="2">The sequence shown here is derived from an EMBL/GenBank/DDBJ whole genome shotgun (WGS) entry which is preliminary data.</text>
</comment>
<evidence type="ECO:0000256" key="1">
    <source>
        <dbReference type="SAM" id="MobiDB-lite"/>
    </source>
</evidence>
<dbReference type="Proteomes" id="UP000298663">
    <property type="component" value="Unassembled WGS sequence"/>
</dbReference>
<evidence type="ECO:0000313" key="3">
    <source>
        <dbReference type="Proteomes" id="UP000298663"/>
    </source>
</evidence>
<evidence type="ECO:0000313" key="2">
    <source>
        <dbReference type="EMBL" id="TMS34803.1"/>
    </source>
</evidence>
<accession>A0A4V6I7N9</accession>
<reference evidence="2 3" key="2">
    <citation type="journal article" date="2019" name="G3 (Bethesda)">
        <title>Hybrid Assembly of the Genome of the Entomopathogenic Nematode Steinernema carpocapsae Identifies the X-Chromosome.</title>
        <authorList>
            <person name="Serra L."/>
            <person name="Macchietto M."/>
            <person name="Macias-Munoz A."/>
            <person name="McGill C.J."/>
            <person name="Rodriguez I.M."/>
            <person name="Rodriguez B."/>
            <person name="Murad R."/>
            <person name="Mortazavi A."/>
        </authorList>
    </citation>
    <scope>NUCLEOTIDE SEQUENCE [LARGE SCALE GENOMIC DNA]</scope>
    <source>
        <strain evidence="2 3">ALL</strain>
    </source>
</reference>
<dbReference type="EMBL" id="AZBU02000001">
    <property type="protein sequence ID" value="TMS34803.1"/>
    <property type="molecule type" value="Genomic_DNA"/>
</dbReference>
<feature type="region of interest" description="Disordered" evidence="1">
    <location>
        <begin position="1"/>
        <end position="32"/>
    </location>
</feature>
<gene>
    <name evidence="2" type="ORF">L596_002320</name>
</gene>
<protein>
    <submittedName>
        <fullName evidence="2">Uncharacterized protein</fullName>
    </submittedName>
</protein>
<keyword evidence="3" id="KW-1185">Reference proteome</keyword>
<organism evidence="2 3">
    <name type="scientific">Steinernema carpocapsae</name>
    <name type="common">Entomopathogenic nematode</name>
    <dbReference type="NCBI Taxonomy" id="34508"/>
    <lineage>
        <taxon>Eukaryota</taxon>
        <taxon>Metazoa</taxon>
        <taxon>Ecdysozoa</taxon>
        <taxon>Nematoda</taxon>
        <taxon>Chromadorea</taxon>
        <taxon>Rhabditida</taxon>
        <taxon>Tylenchina</taxon>
        <taxon>Panagrolaimomorpha</taxon>
        <taxon>Strongyloidoidea</taxon>
        <taxon>Steinernematidae</taxon>
        <taxon>Steinernema</taxon>
    </lineage>
</organism>
<dbReference type="AlphaFoldDB" id="A0A4V6I7N9"/>
<name>A0A4V6I7N9_STECR</name>
<sequence>MRSINGNYEVDGGKHGNWKKWKSDGAWSANEEREDRPLKIRRSWWSHPRFGQKLLEGINALTKAPGDEKR</sequence>